<keyword evidence="3" id="KW-1185">Reference proteome</keyword>
<accession>A0A1G9VX23</accession>
<organism evidence="2 3">
    <name type="scientific">Geodermatophilus siccatus</name>
    <dbReference type="NCBI Taxonomy" id="1137991"/>
    <lineage>
        <taxon>Bacteria</taxon>
        <taxon>Bacillati</taxon>
        <taxon>Actinomycetota</taxon>
        <taxon>Actinomycetes</taxon>
        <taxon>Geodermatophilales</taxon>
        <taxon>Geodermatophilaceae</taxon>
        <taxon>Geodermatophilus</taxon>
    </lineage>
</organism>
<keyword evidence="1" id="KW-0812">Transmembrane</keyword>
<dbReference type="Proteomes" id="UP000198680">
    <property type="component" value="Unassembled WGS sequence"/>
</dbReference>
<dbReference type="AlphaFoldDB" id="A0A1G9VX23"/>
<keyword evidence="1" id="KW-0472">Membrane</keyword>
<evidence type="ECO:0000313" key="3">
    <source>
        <dbReference type="Proteomes" id="UP000198680"/>
    </source>
</evidence>
<reference evidence="3" key="1">
    <citation type="submission" date="2016-10" db="EMBL/GenBank/DDBJ databases">
        <authorList>
            <person name="Varghese N."/>
            <person name="Submissions S."/>
        </authorList>
    </citation>
    <scope>NUCLEOTIDE SEQUENCE [LARGE SCALE GENOMIC DNA]</scope>
    <source>
        <strain evidence="3">DSM 45419</strain>
    </source>
</reference>
<evidence type="ECO:0000256" key="1">
    <source>
        <dbReference type="SAM" id="Phobius"/>
    </source>
</evidence>
<dbReference type="EMBL" id="FNHE01000008">
    <property type="protein sequence ID" value="SDM76501.1"/>
    <property type="molecule type" value="Genomic_DNA"/>
</dbReference>
<feature type="transmembrane region" description="Helical" evidence="1">
    <location>
        <begin position="12"/>
        <end position="30"/>
    </location>
</feature>
<proteinExistence type="predicted"/>
<feature type="transmembrane region" description="Helical" evidence="1">
    <location>
        <begin position="36"/>
        <end position="54"/>
    </location>
</feature>
<name>A0A1G9VX23_9ACTN</name>
<sequence length="110" mass="11461">MSAAVQSAGATMALLVTAAALVAGVVALVATRSPAAALPVFLDLLVAAGLLRLVGQPSWQALATAATILVLRRLIGFGLRTGGRTWAATRPDRPTRLPDLRRLVRPAWRA</sequence>
<gene>
    <name evidence="2" type="ORF">SAMN05660642_03286</name>
</gene>
<dbReference type="STRING" id="1137991.SAMN05660642_03286"/>
<protein>
    <recommendedName>
        <fullName evidence="4">DUF1622 domain-containing protein</fullName>
    </recommendedName>
</protein>
<keyword evidence="1" id="KW-1133">Transmembrane helix</keyword>
<dbReference type="RefSeq" id="WP_175479592.1">
    <property type="nucleotide sequence ID" value="NZ_FNHE01000008.1"/>
</dbReference>
<evidence type="ECO:0000313" key="2">
    <source>
        <dbReference type="EMBL" id="SDM76501.1"/>
    </source>
</evidence>
<evidence type="ECO:0008006" key="4">
    <source>
        <dbReference type="Google" id="ProtNLM"/>
    </source>
</evidence>